<dbReference type="Proteomes" id="UP000294530">
    <property type="component" value="Unassembled WGS sequence"/>
</dbReference>
<dbReference type="RefSeq" id="XP_067820423.1">
    <property type="nucleotide sequence ID" value="XM_067959298.1"/>
</dbReference>
<sequence length="203" mass="22574">MRCHILTLFLVALSAVGTVVTGDTEHGDVAIGVDSDLVVDEDTLQVQEETADDAVPAQEVDPRLTAEVMEKIISKMSGKCQTQVRGSIMDPSKISDRCRNEVARRVQRYLKRLEEEEKGETVEKEKKQTKKHKRSSRTSKKKSRAQREAAKAEVEYQKTLQTILAFVATLTAIAVGAIFFINRKLKAAGMYFPDPEAKASCCN</sequence>
<name>A0A976FQW3_BRELC</name>
<evidence type="ECO:0000256" key="2">
    <source>
        <dbReference type="SAM" id="Phobius"/>
    </source>
</evidence>
<evidence type="ECO:0000256" key="1">
    <source>
        <dbReference type="SAM" id="MobiDB-lite"/>
    </source>
</evidence>
<evidence type="ECO:0000313" key="5">
    <source>
        <dbReference type="Proteomes" id="UP000294530"/>
    </source>
</evidence>
<organism evidence="4 5">
    <name type="scientific">Bremia lactucae</name>
    <name type="common">Lettuce downy mildew</name>
    <dbReference type="NCBI Taxonomy" id="4779"/>
    <lineage>
        <taxon>Eukaryota</taxon>
        <taxon>Sar</taxon>
        <taxon>Stramenopiles</taxon>
        <taxon>Oomycota</taxon>
        <taxon>Peronosporomycetes</taxon>
        <taxon>Peronosporales</taxon>
        <taxon>Peronosporaceae</taxon>
        <taxon>Bremia</taxon>
    </lineage>
</organism>
<feature type="chain" id="PRO_5037570591" description="RxLR effector protein" evidence="3">
    <location>
        <begin position="23"/>
        <end position="203"/>
    </location>
</feature>
<dbReference type="KEGG" id="blac:94344969"/>
<keyword evidence="2" id="KW-0472">Membrane</keyword>
<evidence type="ECO:0000313" key="4">
    <source>
        <dbReference type="EMBL" id="TDH70924.1"/>
    </source>
</evidence>
<keyword evidence="5" id="KW-1185">Reference proteome</keyword>
<protein>
    <recommendedName>
        <fullName evidence="6">RxLR effector protein</fullName>
    </recommendedName>
</protein>
<feature type="region of interest" description="Disordered" evidence="1">
    <location>
        <begin position="116"/>
        <end position="146"/>
    </location>
</feature>
<feature type="transmembrane region" description="Helical" evidence="2">
    <location>
        <begin position="163"/>
        <end position="181"/>
    </location>
</feature>
<keyword evidence="3" id="KW-0732">Signal</keyword>
<keyword evidence="2" id="KW-1133">Transmembrane helix</keyword>
<reference evidence="4 5" key="1">
    <citation type="journal article" date="2021" name="Genome Biol.">
        <title>AFLAP: assembly-free linkage analysis pipeline using k-mers from genome sequencing data.</title>
        <authorList>
            <person name="Fletcher K."/>
            <person name="Zhang L."/>
            <person name="Gil J."/>
            <person name="Han R."/>
            <person name="Cavanaugh K."/>
            <person name="Michelmore R."/>
        </authorList>
    </citation>
    <scope>NUCLEOTIDE SEQUENCE [LARGE SCALE GENOMIC DNA]</scope>
    <source>
        <strain evidence="4 5">SF5</strain>
    </source>
</reference>
<comment type="caution">
    <text evidence="4">The sequence shown here is derived from an EMBL/GenBank/DDBJ whole genome shotgun (WGS) entry which is preliminary data.</text>
</comment>
<dbReference type="OrthoDB" id="76194at2759"/>
<gene>
    <name evidence="4" type="ORF">CCR75_001193</name>
</gene>
<accession>A0A976FQW3</accession>
<dbReference type="AlphaFoldDB" id="A0A976FQW3"/>
<keyword evidence="2" id="KW-0812">Transmembrane</keyword>
<dbReference type="GeneID" id="94344969"/>
<evidence type="ECO:0000256" key="3">
    <source>
        <dbReference type="SAM" id="SignalP"/>
    </source>
</evidence>
<feature type="compositionally biased region" description="Basic residues" evidence="1">
    <location>
        <begin position="127"/>
        <end position="144"/>
    </location>
</feature>
<evidence type="ECO:0008006" key="6">
    <source>
        <dbReference type="Google" id="ProtNLM"/>
    </source>
</evidence>
<proteinExistence type="predicted"/>
<dbReference type="EMBL" id="SHOA02000001">
    <property type="protein sequence ID" value="TDH70924.1"/>
    <property type="molecule type" value="Genomic_DNA"/>
</dbReference>
<feature type="compositionally biased region" description="Basic and acidic residues" evidence="1">
    <location>
        <begin position="116"/>
        <end position="126"/>
    </location>
</feature>
<feature type="signal peptide" evidence="3">
    <location>
        <begin position="1"/>
        <end position="22"/>
    </location>
</feature>